<feature type="compositionally biased region" description="Low complexity" evidence="1">
    <location>
        <begin position="200"/>
        <end position="209"/>
    </location>
</feature>
<dbReference type="PANTHER" id="PTHR31949:SF2">
    <property type="entry name" value="OS05G0480600 PROTEIN"/>
    <property type="match status" value="1"/>
</dbReference>
<evidence type="ECO:0000313" key="2">
    <source>
        <dbReference type="EMBL" id="UYU33697.1"/>
    </source>
</evidence>
<proteinExistence type="predicted"/>
<feature type="region of interest" description="Disordered" evidence="1">
    <location>
        <begin position="193"/>
        <end position="255"/>
    </location>
</feature>
<evidence type="ECO:0000256" key="1">
    <source>
        <dbReference type="SAM" id="MobiDB-lite"/>
    </source>
</evidence>
<feature type="region of interest" description="Disordered" evidence="1">
    <location>
        <begin position="1748"/>
        <end position="1767"/>
    </location>
</feature>
<feature type="compositionally biased region" description="Polar residues" evidence="1">
    <location>
        <begin position="99"/>
        <end position="111"/>
    </location>
</feature>
<dbReference type="EMBL" id="CP074352">
    <property type="protein sequence ID" value="UYU33697.1"/>
    <property type="molecule type" value="Genomic_DNA"/>
</dbReference>
<dbReference type="InterPro" id="IPR021085">
    <property type="entry name" value="AvrE_T3Es"/>
</dbReference>
<feature type="compositionally biased region" description="Basic and acidic residues" evidence="1">
    <location>
        <begin position="220"/>
        <end position="237"/>
    </location>
</feature>
<accession>A0ABY6JIP0</accession>
<dbReference type="RefSeq" id="WP_264386110.1">
    <property type="nucleotide sequence ID" value="NZ_CP074352.1"/>
</dbReference>
<feature type="compositionally biased region" description="Basic and acidic residues" evidence="1">
    <location>
        <begin position="78"/>
        <end position="89"/>
    </location>
</feature>
<keyword evidence="3" id="KW-1185">Reference proteome</keyword>
<name>A0ABY6JIP0_9ENTR</name>
<organism evidence="2 3">
    <name type="scientific">Siccibacter colletis</name>
    <dbReference type="NCBI Taxonomy" id="1505757"/>
    <lineage>
        <taxon>Bacteria</taxon>
        <taxon>Pseudomonadati</taxon>
        <taxon>Pseudomonadota</taxon>
        <taxon>Gammaproteobacteria</taxon>
        <taxon>Enterobacterales</taxon>
        <taxon>Enterobacteriaceae</taxon>
        <taxon>Siccibacter</taxon>
    </lineage>
</organism>
<dbReference type="Proteomes" id="UP001156318">
    <property type="component" value="Chromosome"/>
</dbReference>
<feature type="region of interest" description="Disordered" evidence="1">
    <location>
        <begin position="30"/>
        <end position="171"/>
    </location>
</feature>
<protein>
    <submittedName>
        <fullName evidence="2">AvrE-family type 3 secretion system effector</fullName>
    </submittedName>
</protein>
<evidence type="ECO:0000313" key="3">
    <source>
        <dbReference type="Proteomes" id="UP001156318"/>
    </source>
</evidence>
<dbReference type="PANTHER" id="PTHR31949">
    <property type="entry name" value="GASTRIC MUCIN-LIKE PROTEIN"/>
    <property type="match status" value="1"/>
</dbReference>
<dbReference type="Pfam" id="PF11725">
    <property type="entry name" value="AvrE_T3Es"/>
    <property type="match status" value="1"/>
</dbReference>
<gene>
    <name evidence="2" type="ORF">KFZ77_09415</name>
</gene>
<feature type="compositionally biased region" description="Polar residues" evidence="1">
    <location>
        <begin position="56"/>
        <end position="77"/>
    </location>
</feature>
<sequence length="2012" mass="219050">MVIKIPLLASLSASRKIQTGAQAGQSIPLRQLPARARHAAGGSLPSQGAASAAATPLQQGAASTTARSGKSLRQSLTRLRDKLHRERTPSPRPQTPPQAESSRFTRSSAQGRTPGEPSRAPSTNLPPRDAAPDTSGFTRASARDRDPATLSRRPSTPPTPPNTRTASPERRSHADLAANAIDLAFQTYQNTVRTIPPDRPTASSPAEQPESPPAAPPMSEKARGKQPMRESEPERDPPGPQGSAAARKKLAQPPNLATIKEEQYAELKRSELNATQQVAFDAARRDTAEHHTRLRPQIASLALDARGKLNVTDAVSENLRNILNETVARPQHTWQAHQANSSNSQHLLMDTHGRLFSLQGSKTAFVGLTQSVPMESWKQAEPSRLDRAQDKLGLKTLTSRSDVKIQLHNAGTATVRAPARLTGGPAVQRTVLLPDAAVHAALTGIFAHDREQGEKGAITETVSEHIREHGGRLYRLDERAMHWDEVDENEEKSYSKLTKQADETLYAIHDKKTLHNLSTGEKSKKFDDKIAGYCTNQRGETLVTLTNEKTNKQSVMFLTRLGDDKSRHFPLALKTTDASGASVDFHSRGMTIHDGQVFAIDSNGKLFTGPLPQAGDKQMSLTAASERTAELTGYLGESFTLDSFLNHGSGRLLAVVKDASDQRHVCALDQQGQFRPQWNLSESLVMDHHEGLLQPRPLPQDVVDLGRLGQMMLHEGKIYVMNKNSGRWEASSESATSLKRGQDGQAYIINDDGLPARVKVSLKSDKIGGVNNQFVMRQMKSSVTADLPLPGFSQDNKPRAIAPVDAQKLAAISDKNEIQYHQNQADSRQPAKMMQTLTKAGIGNHLPHVDASTANTLAATGEGNELVDITCDQKQNLYVLDKQGKLYTMPKEDWQAAPGTRPNASWQPVDLPPELGEIEHLHNMAGGGLMVSDKAGRSASLQLAGMRLGATVVDNNATGSDAAEASGSAAVTNQNAQQIASHNRWLVQPEYDPDTKLEAKSHRRRVEKALERLDEASKSVNVHGMTLKGEVNLMGMTGRDGNHVNSGLRDRLRAHVLDVDFSRAPRPTKTVWRSAVHSWKGRAELEDQYQYQNTLHQQMKTALAAPPAAPLTPLADRLKALENGPFDRGFMEHVNAFCENVADSARHQATLLGQHSGALEGDGSVKTQFEPSRRKALTQSMNPYSDKENLVQDLARFHAHYPLSAGQGSPQLMHALEQKGVVVHHQKAQAPMGRQRDPHDDMGLTKSRLILDGLTMKALHELVDEMESAAAESPVNLSRINTAKEAFRVLRDEDYGDDPIQKATSMGFVNNKQLEACYDAIRTMTNAFSKPHHGVNVTTRTVMKASTQEQMTERMFRTISSLESGENMGFGRNYGGMLTLSVIPGGEIIGVPGVRGNLDRAYNASFARSDSGITVTFSRNGGGTGTAFGAVGWNPLSQAPNPGQIKADLGNNRSITPSARLNGIIALALQRQMQNSVSFTVSEANLQEFLEKLTSGQLDPASLLESGVSHRVKNGTILTFNVDATAMAMAGGGLNLPTSQSDPTKNRALVRANVSVQAAANLASAQRERNVTRSSIGSTSAQSDNRLRMLNSVSVGAGIMGGVGVTTGGPQTTRIPVFGINSTNIQASIDNRTKQSMSLDIGRAEPVAKKQLDKLIEQVESGFDEPKINALLQELKDADKPPKEDLPSLTPELKALKEQSLRDRATSHTLRPLSATERKAYEKLLKEDNAAAEQAEEIAEIAARGGPKAIMDTPANKTPEAPKKNSEKFSTFLKPEKEAVNMKLDKLLPTLLAMTPTNNAQYAVLNAARQLEVQQKAAALRSHALNSAEYQSTYNNLHKIDHDNLMHVIHSLFASELPESNAAAISRFMAEKPMLKEVVRELQKNRNTQASVTLEFVDDTRYRMQQQWLDHQTRPEDIQALLKDRSQMRVKSISFTETDTKQEGFNLPLLVAGASSQASVSIARNLGKINFSYGADQRTPNAFTLEGEIADASQAVVNALTSAEVQDKRGVL</sequence>
<reference evidence="2 3" key="1">
    <citation type="submission" date="2021-05" db="EMBL/GenBank/DDBJ databases">
        <title>Isolation, identification, and the growth promoting effects of Pantoea dispersa strain YSD J2 from the aboveground leaves of Cyperus esculentus L.Var. Sativus.</title>
        <authorList>
            <person name="Wang S."/>
            <person name="Tang X.M."/>
            <person name="Huang Y.N."/>
        </authorList>
    </citation>
    <scope>NUCLEOTIDE SEQUENCE [LARGE SCALE GENOMIC DNA]</scope>
    <source>
        <strain evidence="3">YSD YN2</strain>
    </source>
</reference>